<feature type="transmembrane region" description="Helical" evidence="2">
    <location>
        <begin position="35"/>
        <end position="53"/>
    </location>
</feature>
<feature type="region of interest" description="Disordered" evidence="1">
    <location>
        <begin position="334"/>
        <end position="354"/>
    </location>
</feature>
<keyword evidence="2" id="KW-0472">Membrane</keyword>
<evidence type="ECO:0000313" key="4">
    <source>
        <dbReference type="Proteomes" id="UP000007148"/>
    </source>
</evidence>
<comment type="caution">
    <text evidence="3">The sequence shown here is derived from an EMBL/GenBank/DDBJ whole genome shotgun (WGS) entry which is preliminary data.</text>
</comment>
<keyword evidence="2" id="KW-1133">Transmembrane helix</keyword>
<name>G4TRI2_SERID</name>
<reference evidence="3 4" key="1">
    <citation type="journal article" date="2011" name="PLoS Pathog.">
        <title>Endophytic Life Strategies Decoded by Genome and Transcriptome Analyses of the Mutualistic Root Symbiont Piriformospora indica.</title>
        <authorList>
            <person name="Zuccaro A."/>
            <person name="Lahrmann U."/>
            <person name="Guldener U."/>
            <person name="Langen G."/>
            <person name="Pfiffi S."/>
            <person name="Biedenkopf D."/>
            <person name="Wong P."/>
            <person name="Samans B."/>
            <person name="Grimm C."/>
            <person name="Basiewicz M."/>
            <person name="Murat C."/>
            <person name="Martin F."/>
            <person name="Kogel K.H."/>
        </authorList>
    </citation>
    <scope>NUCLEOTIDE SEQUENCE [LARGE SCALE GENOMIC DNA]</scope>
    <source>
        <strain evidence="3 4">DSM 11827</strain>
    </source>
</reference>
<dbReference type="HOGENOM" id="CLU_067172_0_0_1"/>
<dbReference type="EMBL" id="CAFZ01000264">
    <property type="protein sequence ID" value="CCA73925.1"/>
    <property type="molecule type" value="Genomic_DNA"/>
</dbReference>
<keyword evidence="4" id="KW-1185">Reference proteome</keyword>
<organism evidence="3 4">
    <name type="scientific">Serendipita indica (strain DSM 11827)</name>
    <name type="common">Root endophyte fungus</name>
    <name type="synonym">Piriformospora indica</name>
    <dbReference type="NCBI Taxonomy" id="1109443"/>
    <lineage>
        <taxon>Eukaryota</taxon>
        <taxon>Fungi</taxon>
        <taxon>Dikarya</taxon>
        <taxon>Basidiomycota</taxon>
        <taxon>Agaricomycotina</taxon>
        <taxon>Agaricomycetes</taxon>
        <taxon>Sebacinales</taxon>
        <taxon>Serendipitaceae</taxon>
        <taxon>Serendipita</taxon>
    </lineage>
</organism>
<feature type="compositionally biased region" description="Polar residues" evidence="1">
    <location>
        <begin position="342"/>
        <end position="354"/>
    </location>
</feature>
<feature type="transmembrane region" description="Helical" evidence="2">
    <location>
        <begin position="204"/>
        <end position="229"/>
    </location>
</feature>
<evidence type="ECO:0000313" key="3">
    <source>
        <dbReference type="EMBL" id="CCA73925.1"/>
    </source>
</evidence>
<dbReference type="Proteomes" id="UP000007148">
    <property type="component" value="Unassembled WGS sequence"/>
</dbReference>
<proteinExistence type="predicted"/>
<keyword evidence="2" id="KW-0812">Transmembrane</keyword>
<dbReference type="InParanoid" id="G4TRI2"/>
<dbReference type="OrthoDB" id="3189907at2759"/>
<feature type="transmembrane region" description="Helical" evidence="2">
    <location>
        <begin position="241"/>
        <end position="265"/>
    </location>
</feature>
<sequence>MAKGRGGGSSGSGSGSIHDSWSAPGTIKAAMAFEIIYFVVILGEFIIICRRLRLVPPGRYTRAPYILLAIVAGALALSYLVSAIVTRISSYELGIPDHDYPIETMRGLNTFDWFLKNIDASFRPAVCLWLIHLRVNLAGKAEGSTSTPWMEHLWKRIVDWSLVAINFIIDTCWMGIIADGYIFYTSNYLVPANFFYYTRSWRELNLADLSIELILTLNVIVSLIGLGVSQKKKKFNDAISTRLLAIVLPFLIIGFLETLIIPIHWQTTAHTIPGLVGTFHLDSYLPIFLGTPTEFFPTELAGIIISGLCRVGIIGGLLSTMTIPNTTWSPAIPSDSVEAPGSMSQKPSQSLHQPSWQMAPFAQGRYPQYQPPQYPPPTR</sequence>
<feature type="transmembrane region" description="Helical" evidence="2">
    <location>
        <begin position="160"/>
        <end position="184"/>
    </location>
</feature>
<evidence type="ECO:0000256" key="2">
    <source>
        <dbReference type="SAM" id="Phobius"/>
    </source>
</evidence>
<protein>
    <submittedName>
        <fullName evidence="3">Uncharacterized protein</fullName>
    </submittedName>
</protein>
<dbReference type="AlphaFoldDB" id="G4TRI2"/>
<feature type="transmembrane region" description="Helical" evidence="2">
    <location>
        <begin position="65"/>
        <end position="85"/>
    </location>
</feature>
<accession>G4TRI2</accession>
<evidence type="ECO:0000256" key="1">
    <source>
        <dbReference type="SAM" id="MobiDB-lite"/>
    </source>
</evidence>
<gene>
    <name evidence="3" type="ORF">PIIN_07878</name>
</gene>